<dbReference type="AlphaFoldDB" id="C9LCB0"/>
<dbReference type="Proteomes" id="UP000003755">
    <property type="component" value="Unassembled WGS sequence"/>
</dbReference>
<comment type="caution">
    <text evidence="1">The sequence shown here is derived from an EMBL/GenBank/DDBJ whole genome shotgun (WGS) entry which is preliminary data.</text>
</comment>
<dbReference type="EMBL" id="ABYU02000049">
    <property type="protein sequence ID" value="EEX20334.1"/>
    <property type="molecule type" value="Genomic_DNA"/>
</dbReference>
<gene>
    <name evidence="1" type="ORF">BLAHAN_07068</name>
</gene>
<evidence type="ECO:0000313" key="1">
    <source>
        <dbReference type="EMBL" id="EEX20334.1"/>
    </source>
</evidence>
<proteinExistence type="predicted"/>
<sequence>MKFLSPVFLLLSDSFLYLLPKCFLLSSSQQGHGIGTWVTEITRDFAFEE</sequence>
<protein>
    <submittedName>
        <fullName evidence="1">Uncharacterized protein</fullName>
    </submittedName>
</protein>
<reference evidence="1" key="1">
    <citation type="submission" date="2009-09" db="EMBL/GenBank/DDBJ databases">
        <authorList>
            <person name="Weinstock G."/>
            <person name="Sodergren E."/>
            <person name="Clifton S."/>
            <person name="Fulton L."/>
            <person name="Fulton B."/>
            <person name="Courtney L."/>
            <person name="Fronick C."/>
            <person name="Harrison M."/>
            <person name="Strong C."/>
            <person name="Farmer C."/>
            <person name="Delahaunty K."/>
            <person name="Markovic C."/>
            <person name="Hall O."/>
            <person name="Minx P."/>
            <person name="Tomlinson C."/>
            <person name="Mitreva M."/>
            <person name="Nelson J."/>
            <person name="Hou S."/>
            <person name="Wollam A."/>
            <person name="Pepin K.H."/>
            <person name="Johnson M."/>
            <person name="Bhonagiri V."/>
            <person name="Nash W.E."/>
            <person name="Warren W."/>
            <person name="Chinwalla A."/>
            <person name="Mardis E.R."/>
            <person name="Wilson R.K."/>
        </authorList>
    </citation>
    <scope>NUCLEOTIDE SEQUENCE [LARGE SCALE GENOMIC DNA]</scope>
    <source>
        <strain evidence="1">DSM 20583</strain>
    </source>
</reference>
<organism evidence="1 2">
    <name type="scientific">Blautia hansenii DSM 20583</name>
    <dbReference type="NCBI Taxonomy" id="537007"/>
    <lineage>
        <taxon>Bacteria</taxon>
        <taxon>Bacillati</taxon>
        <taxon>Bacillota</taxon>
        <taxon>Clostridia</taxon>
        <taxon>Lachnospirales</taxon>
        <taxon>Lachnospiraceae</taxon>
        <taxon>Blautia</taxon>
    </lineage>
</organism>
<dbReference type="HOGENOM" id="CLU_3132863_0_0_9"/>
<dbReference type="STRING" id="537007.BLAHAN_07068"/>
<accession>C9LCB0</accession>
<name>C9LCB0_BLAHA</name>
<evidence type="ECO:0000313" key="2">
    <source>
        <dbReference type="Proteomes" id="UP000003755"/>
    </source>
</evidence>
<keyword evidence="2" id="KW-1185">Reference proteome</keyword>